<dbReference type="EMBL" id="JACKTY010000029">
    <property type="protein sequence ID" value="MCV7227046.1"/>
    <property type="molecule type" value="Genomic_DNA"/>
</dbReference>
<dbReference type="PROSITE" id="PS51257">
    <property type="entry name" value="PROKAR_LIPOPROTEIN"/>
    <property type="match status" value="1"/>
</dbReference>
<sequence length="418" mass="43364">MRTASAVTSPSICSCQYVRDTALGNSTLISPSSLRCSAAPARRVATSPSFGVLSTYPPTRCGLATFSAALADGLSVHGADISVVRVADGSPAADPRIIGELVSDSPASVAAAAQLLNRSDVAIVQHEYGIYGGPDGDDVVDVLAGLTVPSIVVAHTVLKDPTPHQRSVLEAVAALADQMVVMSEAASQRLRLGFDVDPRKVVTISHGAFVPPDLASPARQDRPTLLTWGLLGPGKGIERVIDAMVALHELPSRPHYVVAGRTHPKVLAAEGESYREARAEQARRRGVAGSVSFDAGYRDRASLTRLAQASAVVVLPYDSTDQVTSGVLVDAIATGRPVVATAFPHAVELLASGAGAVVAHDDPDALAATLHTLLTKPDIAEAMAAEAIRLAPTMAWPVVANAYLDVSRSLLAQRGALV</sequence>
<evidence type="ECO:0000259" key="2">
    <source>
        <dbReference type="Pfam" id="PF00534"/>
    </source>
</evidence>
<dbReference type="InterPro" id="IPR001296">
    <property type="entry name" value="Glyco_trans_1"/>
</dbReference>
<dbReference type="PANTHER" id="PTHR12526:SF572">
    <property type="entry name" value="BLL5144 PROTEIN"/>
    <property type="match status" value="1"/>
</dbReference>
<dbReference type="SUPFAM" id="SSF53756">
    <property type="entry name" value="UDP-Glycosyltransferase/glycogen phosphorylase"/>
    <property type="match status" value="1"/>
</dbReference>
<organism evidence="3 4">
    <name type="scientific">Mycolicibacterium komossense</name>
    <dbReference type="NCBI Taxonomy" id="1779"/>
    <lineage>
        <taxon>Bacteria</taxon>
        <taxon>Bacillati</taxon>
        <taxon>Actinomycetota</taxon>
        <taxon>Actinomycetes</taxon>
        <taxon>Mycobacteriales</taxon>
        <taxon>Mycobacteriaceae</taxon>
        <taxon>Mycolicibacterium</taxon>
    </lineage>
</organism>
<gene>
    <name evidence="3" type="ORF">H7J73_13505</name>
</gene>
<name>A0ABT3CC71_9MYCO</name>
<evidence type="ECO:0000313" key="4">
    <source>
        <dbReference type="Proteomes" id="UP001526201"/>
    </source>
</evidence>
<comment type="caution">
    <text evidence="3">The sequence shown here is derived from an EMBL/GenBank/DDBJ whole genome shotgun (WGS) entry which is preliminary data.</text>
</comment>
<dbReference type="PANTHER" id="PTHR12526">
    <property type="entry name" value="GLYCOSYLTRANSFERASE"/>
    <property type="match status" value="1"/>
</dbReference>
<evidence type="ECO:0000313" key="3">
    <source>
        <dbReference type="EMBL" id="MCV7227046.1"/>
    </source>
</evidence>
<keyword evidence="1" id="KW-0808">Transferase</keyword>
<feature type="domain" description="Glycosyl transferase family 1" evidence="2">
    <location>
        <begin position="218"/>
        <end position="387"/>
    </location>
</feature>
<dbReference type="Gene3D" id="3.40.50.2000">
    <property type="entry name" value="Glycogen Phosphorylase B"/>
    <property type="match status" value="2"/>
</dbReference>
<dbReference type="Proteomes" id="UP001526201">
    <property type="component" value="Unassembled WGS sequence"/>
</dbReference>
<proteinExistence type="predicted"/>
<dbReference type="Pfam" id="PF00534">
    <property type="entry name" value="Glycos_transf_1"/>
    <property type="match status" value="1"/>
</dbReference>
<accession>A0ABT3CC71</accession>
<protein>
    <submittedName>
        <fullName evidence="3">Glycosyltransferase</fullName>
    </submittedName>
</protein>
<keyword evidence="4" id="KW-1185">Reference proteome</keyword>
<reference evidence="3 4" key="1">
    <citation type="journal article" date="2022" name="BMC Genomics">
        <title>Comparative genome analysis of mycobacteria focusing on tRNA and non-coding RNA.</title>
        <authorList>
            <person name="Behra P.R.K."/>
            <person name="Pettersson B.M.F."/>
            <person name="Ramesh M."/>
            <person name="Das S."/>
            <person name="Dasgupta S."/>
            <person name="Kirsebom L.A."/>
        </authorList>
    </citation>
    <scope>NUCLEOTIDE SEQUENCE [LARGE SCALE GENOMIC DNA]</scope>
    <source>
        <strain evidence="3 4">DSM 44078</strain>
    </source>
</reference>
<evidence type="ECO:0000256" key="1">
    <source>
        <dbReference type="ARBA" id="ARBA00022679"/>
    </source>
</evidence>